<feature type="domain" description="MucBP" evidence="2">
    <location>
        <begin position="606"/>
        <end position="666"/>
    </location>
</feature>
<gene>
    <name evidence="4" type="ORF">KUA55_15520</name>
</gene>
<dbReference type="Proteomes" id="UP000774130">
    <property type="component" value="Unassembled WGS sequence"/>
</dbReference>
<dbReference type="EMBL" id="JAHUZB010000007">
    <property type="protein sequence ID" value="MBV7392091.1"/>
    <property type="molecule type" value="Genomic_DNA"/>
</dbReference>
<evidence type="ECO:0000313" key="5">
    <source>
        <dbReference type="Proteomes" id="UP000774130"/>
    </source>
</evidence>
<evidence type="ECO:0000313" key="4">
    <source>
        <dbReference type="EMBL" id="MBV7392091.1"/>
    </source>
</evidence>
<keyword evidence="5" id="KW-1185">Reference proteome</keyword>
<protein>
    <submittedName>
        <fullName evidence="4">MucBP domain-containing protein</fullName>
    </submittedName>
</protein>
<dbReference type="Pfam" id="PF06458">
    <property type="entry name" value="MucBP"/>
    <property type="match status" value="3"/>
</dbReference>
<name>A0ABS6TGR6_9ENTE</name>
<proteinExistence type="predicted"/>
<evidence type="ECO:0000259" key="3">
    <source>
        <dbReference type="Pfam" id="PF18885"/>
    </source>
</evidence>
<evidence type="ECO:0000256" key="1">
    <source>
        <dbReference type="ARBA" id="ARBA00022737"/>
    </source>
</evidence>
<dbReference type="RefSeq" id="WP_218327303.1">
    <property type="nucleotide sequence ID" value="NZ_JAHUZB010000007.1"/>
</dbReference>
<sequence>MNKKFFWLNGLLVFLTLFIGKGVLADTVQVSTVDDLITQVNTATQARTITLDSNFPQTISKTIDLKENTSYPIIIDGQNKTLTSDGSTLMFSYSGGSSSTAGSVTLKNMILQGNNSSGKAINTSGYKGDFNLDNVYVGDFHNPSDGGAMNIGGNTSIVDSTFENNTTNAPGYGGGAIAGKQFSSKLVVENSKFFNNETLALGTGAVGGEGGAMWFYAPSTSASFEFKNNYFKENKAVENASSMTGVQTLADGGAIAFFNVMQGIKIDFDSNTFDSNVAGDNGGAILIQANGSTSTDGVTSGILFQNNTFYDNKSNGSASSGVTQSGGAIQIYQNGGRSTSRKTMVDFISNTFAANKSVTSGGAIGFAGAPFFNGAGGNFTNNILVDNVNGYSTGTETLNSIASSSVKSTDKGNNIGYDATGATGDIVKDGKQVFGNIPYGLVPDNSTISAGSSNTRETVPTIPIAPELLADAKVKDGTSLPVDQRNIPRIEPSDIGSVEISWLKYDSNGGKFNFDNLPDKYDGSTYYGEKQPTTYYQVGNNTQKVNIINGQSDLNASRENYDFLGWSTDPSATKPDDNLKAGNQTTIVSEGATLYAVWTPAAGASVTAHYVDEQGKTISEDIILTGPIGESYTTTQQEVFGYKFKEVVGNTTGTFTNESQEVTYIYSEIVPGKITVEYWEYDVNGNPIKKIHADETITGKYGERYDAPIIYVPEYGFNGVITDDGYAPLSGLLLNEEAQTIKLSYHLLTDDNPLQEGVVVVQYQDSEGKTLRENEMLRGAIGSDYAATQLNIDNYTMIEVVGEPTGQYTSNVKVVTFVYKSNSIPKDELIPVYRAYNSNDGDHLFTTSKKEYDWIQTYKWTPEGIAFQSVVPTHKSATKVYRLYNPNSGEHFYTTDVTEYNSVGAAGWKQEGIGFYMVTKEEGDPVYRVFNPNATGPGSHMYTKVRSEADWLISLGWRDEGIAFYTPR</sequence>
<organism evidence="4 5">
    <name type="scientific">Enterococcus alishanensis</name>
    <dbReference type="NCBI Taxonomy" id="1303817"/>
    <lineage>
        <taxon>Bacteria</taxon>
        <taxon>Bacillati</taxon>
        <taxon>Bacillota</taxon>
        <taxon>Bacilli</taxon>
        <taxon>Lactobacillales</taxon>
        <taxon>Enterococcaceae</taxon>
        <taxon>Enterococcus</taxon>
    </lineage>
</organism>
<dbReference type="Pfam" id="PF18885">
    <property type="entry name" value="DUF5648"/>
    <property type="match status" value="1"/>
</dbReference>
<reference evidence="4 5" key="1">
    <citation type="submission" date="2021-06" db="EMBL/GenBank/DDBJ databases">
        <title>Enterococcus alishanensis sp. nov., a novel lactic acid bacterium isolated from fresh coffee beans.</title>
        <authorList>
            <person name="Chen Y.-S."/>
        </authorList>
    </citation>
    <scope>NUCLEOTIDE SEQUENCE [LARGE SCALE GENOMIC DNA]</scope>
    <source>
        <strain evidence="4 5">ALS3</strain>
    </source>
</reference>
<dbReference type="InterPro" id="IPR043708">
    <property type="entry name" value="DUF5648"/>
</dbReference>
<keyword evidence="1" id="KW-0677">Repeat</keyword>
<accession>A0ABS6TGR6</accession>
<dbReference type="InterPro" id="IPR009459">
    <property type="entry name" value="MucBP_dom"/>
</dbReference>
<comment type="caution">
    <text evidence="4">The sequence shown here is derived from an EMBL/GenBank/DDBJ whole genome shotgun (WGS) entry which is preliminary data.</text>
</comment>
<feature type="domain" description="DUF5648" evidence="3">
    <location>
        <begin position="831"/>
        <end position="966"/>
    </location>
</feature>
<feature type="domain" description="MucBP" evidence="2">
    <location>
        <begin position="673"/>
        <end position="745"/>
    </location>
</feature>
<evidence type="ECO:0000259" key="2">
    <source>
        <dbReference type="Pfam" id="PF06458"/>
    </source>
</evidence>
<feature type="domain" description="MucBP" evidence="2">
    <location>
        <begin position="759"/>
        <end position="820"/>
    </location>
</feature>